<dbReference type="InterPro" id="IPR029030">
    <property type="entry name" value="Caspase-like_dom_sf"/>
</dbReference>
<gene>
    <name evidence="5" type="ORF">SAMN05192570_1319</name>
</gene>
<evidence type="ECO:0000313" key="6">
    <source>
        <dbReference type="Proteomes" id="UP000198788"/>
    </source>
</evidence>
<dbReference type="Proteomes" id="UP000198788">
    <property type="component" value="Unassembled WGS sequence"/>
</dbReference>
<evidence type="ECO:0000256" key="1">
    <source>
        <dbReference type="SAM" id="MobiDB-lite"/>
    </source>
</evidence>
<feature type="signal peptide" evidence="2">
    <location>
        <begin position="1"/>
        <end position="23"/>
    </location>
</feature>
<evidence type="ECO:0000256" key="2">
    <source>
        <dbReference type="SAM" id="SignalP"/>
    </source>
</evidence>
<dbReference type="RefSeq" id="WP_092308035.1">
    <property type="nucleotide sequence ID" value="NZ_FOZV01000002.1"/>
</dbReference>
<dbReference type="Gene3D" id="2.60.120.380">
    <property type="match status" value="3"/>
</dbReference>
<feature type="domain" description="Peptidase C-terminal archaeal/bacterial" evidence="4">
    <location>
        <begin position="68"/>
        <end position="129"/>
    </location>
</feature>
<dbReference type="PANTHER" id="PTHR48104">
    <property type="entry name" value="METACASPASE-4"/>
    <property type="match status" value="1"/>
</dbReference>
<feature type="domain" description="Peptidase C-terminal archaeal/bacterial" evidence="4">
    <location>
        <begin position="320"/>
        <end position="386"/>
    </location>
</feature>
<dbReference type="OrthoDB" id="174027at2"/>
<keyword evidence="2" id="KW-0732">Signal</keyword>
<dbReference type="PROSITE" id="PS00018">
    <property type="entry name" value="EF_HAND_1"/>
    <property type="match status" value="1"/>
</dbReference>
<dbReference type="GO" id="GO:0006508">
    <property type="term" value="P:proteolysis"/>
    <property type="evidence" value="ECO:0007669"/>
    <property type="project" value="InterPro"/>
</dbReference>
<dbReference type="EMBL" id="FOZV01000002">
    <property type="protein sequence ID" value="SFS44237.1"/>
    <property type="molecule type" value="Genomic_DNA"/>
</dbReference>
<dbReference type="GO" id="GO:0005737">
    <property type="term" value="C:cytoplasm"/>
    <property type="evidence" value="ECO:0007669"/>
    <property type="project" value="TreeGrafter"/>
</dbReference>
<sequence>MFRTLLVATTALTLIAAPTVAQVASPSSDTPAVGAAAGPGGADQLRPGQTVSGELRGGDDTLSSGEYNDRWTFPVRRGQTYEVSLTSTAFDPYLLVRGPGGLQEDNDDDPSARGSRDSRIRFTAPADGEVEIGATSYEPGESGPYRLTLAAVGSGADEPRAPAPAGAALAIGQTVAGELVRGDARLDSGEFIDTWTLHGRRGQQLDIRLTSAAFDPYVAISGPGGFSDFNDDDADAGSRDSRLRVTLPADGEYTIGATSYEPGESGAYRLAVVADAGAPGVRPPAEIASGQPSSGGALAVGQTVAGSLAAGDETLDSGEYVDTWRFTGRRGQRVSVELTSSAFDAYTMLRTPSGEQFDNDDGEDGTDSRQQLVLPEDGEYEVLVTSYRPGETGTYRFSVEAGREPPRQAAVAGGARVFALMVGVSDYGGRATDLPFTDEDARKLAEELRRDGSLNDASVVLTNAEATVDGVREGFRRVAAQAGPDDVFLFFFSGHGDQQPTEVSGLEPDGKAETLALFDGDIDDVELARLFDTLDTRLSLLVVDACFSGGFARNVVDQPGVMGVFSSEEDLTSAVADKFQAGGYLSHFVRAGMTGEADGDGDRLVTAGELATYLRRQFRTEVEDVQAETQDGQRNYQNLVIDRGGVQVDDVIVRLPPAQLAALGD</sequence>
<feature type="chain" id="PRO_5011699804" evidence="2">
    <location>
        <begin position="24"/>
        <end position="665"/>
    </location>
</feature>
<feature type="region of interest" description="Disordered" evidence="1">
    <location>
        <begin position="23"/>
        <end position="68"/>
    </location>
</feature>
<protein>
    <submittedName>
        <fullName evidence="5">Pre-peptidase C-terminal domain-containing protein</fullName>
    </submittedName>
</protein>
<dbReference type="Gene3D" id="3.40.50.1460">
    <property type="match status" value="1"/>
</dbReference>
<dbReference type="Pfam" id="PF04151">
    <property type="entry name" value="PPC"/>
    <property type="match status" value="2"/>
</dbReference>
<dbReference type="SUPFAM" id="SSF52129">
    <property type="entry name" value="Caspase-like"/>
    <property type="match status" value="1"/>
</dbReference>
<evidence type="ECO:0000313" key="5">
    <source>
        <dbReference type="EMBL" id="SFS44237.1"/>
    </source>
</evidence>
<dbReference type="InterPro" id="IPR018247">
    <property type="entry name" value="EF_Hand_1_Ca_BS"/>
</dbReference>
<feature type="domain" description="Peptidase C14 caspase" evidence="3">
    <location>
        <begin position="418"/>
        <end position="554"/>
    </location>
</feature>
<dbReference type="AlphaFoldDB" id="A0A1I6PVH2"/>
<dbReference type="PANTHER" id="PTHR48104:SF30">
    <property type="entry name" value="METACASPASE-1"/>
    <property type="match status" value="1"/>
</dbReference>
<dbReference type="InterPro" id="IPR011600">
    <property type="entry name" value="Pept_C14_caspase"/>
</dbReference>
<feature type="region of interest" description="Disordered" evidence="1">
    <location>
        <begin position="96"/>
        <end position="117"/>
    </location>
</feature>
<accession>A0A1I6PVH2</accession>
<organism evidence="5 6">
    <name type="scientific">Brevundimonas viscosa</name>
    <dbReference type="NCBI Taxonomy" id="871741"/>
    <lineage>
        <taxon>Bacteria</taxon>
        <taxon>Pseudomonadati</taxon>
        <taxon>Pseudomonadota</taxon>
        <taxon>Alphaproteobacteria</taxon>
        <taxon>Caulobacterales</taxon>
        <taxon>Caulobacteraceae</taxon>
        <taxon>Brevundimonas</taxon>
    </lineage>
</organism>
<dbReference type="Pfam" id="PF00656">
    <property type="entry name" value="Peptidase_C14"/>
    <property type="match status" value="1"/>
</dbReference>
<feature type="region of interest" description="Disordered" evidence="1">
    <location>
        <begin position="350"/>
        <end position="369"/>
    </location>
</feature>
<proteinExistence type="predicted"/>
<evidence type="ECO:0000259" key="3">
    <source>
        <dbReference type="Pfam" id="PF00656"/>
    </source>
</evidence>
<reference evidence="6" key="1">
    <citation type="submission" date="2016-10" db="EMBL/GenBank/DDBJ databases">
        <authorList>
            <person name="Varghese N."/>
            <person name="Submissions S."/>
        </authorList>
    </citation>
    <scope>NUCLEOTIDE SEQUENCE [LARGE SCALE GENOMIC DNA]</scope>
    <source>
        <strain evidence="6">CGMCC 1.10683</strain>
    </source>
</reference>
<dbReference type="InterPro" id="IPR007280">
    <property type="entry name" value="Peptidase_C_arc/bac"/>
</dbReference>
<name>A0A1I6PVH2_9CAUL</name>
<dbReference type="STRING" id="871741.SAMN05192570_1319"/>
<keyword evidence="6" id="KW-1185">Reference proteome</keyword>
<dbReference type="GO" id="GO:0004197">
    <property type="term" value="F:cysteine-type endopeptidase activity"/>
    <property type="evidence" value="ECO:0007669"/>
    <property type="project" value="InterPro"/>
</dbReference>
<evidence type="ECO:0000259" key="4">
    <source>
        <dbReference type="Pfam" id="PF04151"/>
    </source>
</evidence>
<dbReference type="InterPro" id="IPR050452">
    <property type="entry name" value="Metacaspase"/>
</dbReference>